<dbReference type="InterPro" id="IPR008979">
    <property type="entry name" value="Galactose-bd-like_sf"/>
</dbReference>
<dbReference type="InterPro" id="IPR023827">
    <property type="entry name" value="Peptidase_S8_Asp-AS"/>
</dbReference>
<evidence type="ECO:0000256" key="6">
    <source>
        <dbReference type="RuleBase" id="RU003355"/>
    </source>
</evidence>
<dbReference type="InterPro" id="IPR023828">
    <property type="entry name" value="Peptidase_S8_Ser-AS"/>
</dbReference>
<dbReference type="SUPFAM" id="SSF52743">
    <property type="entry name" value="Subtilisin-like"/>
    <property type="match status" value="1"/>
</dbReference>
<feature type="domain" description="P/Homo B" evidence="8">
    <location>
        <begin position="414"/>
        <end position="534"/>
    </location>
</feature>
<dbReference type="PROSITE" id="PS00137">
    <property type="entry name" value="SUBTILASE_HIS"/>
    <property type="match status" value="1"/>
</dbReference>
<dbReference type="Proteomes" id="UP000243799">
    <property type="component" value="Unassembled WGS sequence"/>
</dbReference>
<dbReference type="Pfam" id="PF00082">
    <property type="entry name" value="Peptidase_S8"/>
    <property type="match status" value="1"/>
</dbReference>
<dbReference type="RefSeq" id="WP_091670807.1">
    <property type="nucleotide sequence ID" value="NZ_FOKG01000002.1"/>
</dbReference>
<dbReference type="SUPFAM" id="SSF54897">
    <property type="entry name" value="Protease propeptides/inhibitors"/>
    <property type="match status" value="1"/>
</dbReference>
<dbReference type="Gene3D" id="3.30.70.80">
    <property type="entry name" value="Peptidase S8 propeptide/proteinase inhibitor I9"/>
    <property type="match status" value="1"/>
</dbReference>
<dbReference type="PRINTS" id="PR00723">
    <property type="entry name" value="SUBTILISIN"/>
</dbReference>
<dbReference type="InterPro" id="IPR006311">
    <property type="entry name" value="TAT_signal"/>
</dbReference>
<accession>A0A1I0WJK4</accession>
<keyword evidence="4 5" id="KW-0720">Serine protease</keyword>
<evidence type="ECO:0000256" key="1">
    <source>
        <dbReference type="ARBA" id="ARBA00011073"/>
    </source>
</evidence>
<dbReference type="InterPro" id="IPR050131">
    <property type="entry name" value="Peptidase_S8_subtilisin-like"/>
</dbReference>
<sequence length="534" mass="55330">MRQHHRSRRRVAGACVLAGVTALAAFAVAGNAAATPEGEIRGAGAEGAVDGSYIVVFEDSDVRAQAVPAEARALASKYKGQLRFTYDTALRGFSATMSERQARRLAAEPNVAYVEQDKFAKVVGTQTNPPWGLDRIDEADLPMDGKFTYPDTAGGGVTAYVLDTGVRTTHNEFESRAANGYDFIDNDPVANDCNGHGTHVAGTIGSKTYGVAKKVDLVGVRVLNCQGSGQYSQIIAGMDWVSDNAQLPAVANMSLGGGASSAVDDAARGIIASGVTLAVAAGNSGVDACQTSPARTGEAITVGASDQQDRRSIWRGESVSSNWGRCLDIWAPGTEIKSTWSTGDSATNTIGGTSMATPHVAGAAALHLAAKQDDSPRQVRDALVNNATSGVLTDIKTGSPNELLNMSYLNDGGGDPGDPTCAGGTNGDDVSIPDSGAAVTSELTFTGCEGKGTTDTSVAVAIKHTYTGDLKIELVGPSGKVYGLKTAGGESTIDLTKTYAVDTSSENRAGTWKLRVQDVYDYDEGTIDSFGVTF</sequence>
<dbReference type="PROSITE" id="PS00138">
    <property type="entry name" value="SUBTILASE_SER"/>
    <property type="match status" value="1"/>
</dbReference>
<proteinExistence type="inferred from homology"/>
<dbReference type="PROSITE" id="PS51318">
    <property type="entry name" value="TAT"/>
    <property type="match status" value="1"/>
</dbReference>
<feature type="chain" id="PRO_5039075595" evidence="7">
    <location>
        <begin position="28"/>
        <end position="534"/>
    </location>
</feature>
<dbReference type="FunFam" id="3.40.50.200:FF:000014">
    <property type="entry name" value="Proteinase K"/>
    <property type="match status" value="1"/>
</dbReference>
<dbReference type="Pfam" id="PF01483">
    <property type="entry name" value="P_proprotein"/>
    <property type="match status" value="1"/>
</dbReference>
<dbReference type="InterPro" id="IPR034193">
    <property type="entry name" value="PCSK9_ProteinaseK-like"/>
</dbReference>
<keyword evidence="10" id="KW-1185">Reference proteome</keyword>
<evidence type="ECO:0000256" key="7">
    <source>
        <dbReference type="SAM" id="SignalP"/>
    </source>
</evidence>
<name>A0A1I0WJK4_9PSEU</name>
<dbReference type="InterPro" id="IPR002884">
    <property type="entry name" value="P_dom"/>
</dbReference>
<dbReference type="InterPro" id="IPR000209">
    <property type="entry name" value="Peptidase_S8/S53_dom"/>
</dbReference>
<dbReference type="EMBL" id="FOKG01000002">
    <property type="protein sequence ID" value="SFA88939.1"/>
    <property type="molecule type" value="Genomic_DNA"/>
</dbReference>
<keyword evidence="7" id="KW-0732">Signal</keyword>
<dbReference type="PROSITE" id="PS51829">
    <property type="entry name" value="P_HOMO_B"/>
    <property type="match status" value="1"/>
</dbReference>
<dbReference type="CDD" id="cd04077">
    <property type="entry name" value="Peptidases_S8_PCSK9_ProteinaseK_like"/>
    <property type="match status" value="1"/>
</dbReference>
<dbReference type="InterPro" id="IPR037045">
    <property type="entry name" value="S8pro/Inhibitor_I9_sf"/>
</dbReference>
<dbReference type="PROSITE" id="PS51892">
    <property type="entry name" value="SUBTILASE"/>
    <property type="match status" value="1"/>
</dbReference>
<dbReference type="AlphaFoldDB" id="A0A1I0WJK4"/>
<organism evidence="9 10">
    <name type="scientific">Amycolatopsis marina</name>
    <dbReference type="NCBI Taxonomy" id="490629"/>
    <lineage>
        <taxon>Bacteria</taxon>
        <taxon>Bacillati</taxon>
        <taxon>Actinomycetota</taxon>
        <taxon>Actinomycetes</taxon>
        <taxon>Pseudonocardiales</taxon>
        <taxon>Pseudonocardiaceae</taxon>
        <taxon>Amycolatopsis</taxon>
    </lineage>
</organism>
<evidence type="ECO:0000256" key="2">
    <source>
        <dbReference type="ARBA" id="ARBA00022670"/>
    </source>
</evidence>
<evidence type="ECO:0000313" key="10">
    <source>
        <dbReference type="Proteomes" id="UP000243799"/>
    </source>
</evidence>
<dbReference type="Pfam" id="PF05922">
    <property type="entry name" value="Inhibitor_I9"/>
    <property type="match status" value="1"/>
</dbReference>
<dbReference type="GO" id="GO:0005615">
    <property type="term" value="C:extracellular space"/>
    <property type="evidence" value="ECO:0007669"/>
    <property type="project" value="TreeGrafter"/>
</dbReference>
<keyword evidence="2 5" id="KW-0645">Protease</keyword>
<dbReference type="STRING" id="490629.SAMN05216266_10224"/>
<evidence type="ECO:0000256" key="5">
    <source>
        <dbReference type="PROSITE-ProRule" id="PRU01240"/>
    </source>
</evidence>
<evidence type="ECO:0000256" key="3">
    <source>
        <dbReference type="ARBA" id="ARBA00022801"/>
    </source>
</evidence>
<protein>
    <submittedName>
        <fullName evidence="9">Serine protease, subtilisin family</fullName>
    </submittedName>
</protein>
<evidence type="ECO:0000259" key="8">
    <source>
        <dbReference type="PROSITE" id="PS51829"/>
    </source>
</evidence>
<feature type="active site" description="Charge relay system" evidence="5">
    <location>
        <position position="354"/>
    </location>
</feature>
<feature type="active site" description="Charge relay system" evidence="5">
    <location>
        <position position="196"/>
    </location>
</feature>
<dbReference type="InterPro" id="IPR015500">
    <property type="entry name" value="Peptidase_S8_subtilisin-rel"/>
</dbReference>
<dbReference type="PROSITE" id="PS00136">
    <property type="entry name" value="SUBTILASE_ASP"/>
    <property type="match status" value="1"/>
</dbReference>
<dbReference type="PANTHER" id="PTHR43806:SF11">
    <property type="entry name" value="CEREVISIN-RELATED"/>
    <property type="match status" value="1"/>
</dbReference>
<dbReference type="OrthoDB" id="9766923at2"/>
<dbReference type="Gene3D" id="2.60.120.260">
    <property type="entry name" value="Galactose-binding domain-like"/>
    <property type="match status" value="1"/>
</dbReference>
<comment type="similarity">
    <text evidence="1 5 6">Belongs to the peptidase S8 family.</text>
</comment>
<dbReference type="InterPro" id="IPR010259">
    <property type="entry name" value="S8pro/Inhibitor_I9"/>
</dbReference>
<keyword evidence="3 5" id="KW-0378">Hydrolase</keyword>
<dbReference type="SUPFAM" id="SSF49785">
    <property type="entry name" value="Galactose-binding domain-like"/>
    <property type="match status" value="1"/>
</dbReference>
<feature type="signal peptide" evidence="7">
    <location>
        <begin position="1"/>
        <end position="27"/>
    </location>
</feature>
<reference evidence="10" key="1">
    <citation type="submission" date="2016-10" db="EMBL/GenBank/DDBJ databases">
        <authorList>
            <person name="Varghese N."/>
            <person name="Submissions S."/>
        </authorList>
    </citation>
    <scope>NUCLEOTIDE SEQUENCE [LARGE SCALE GENOMIC DNA]</scope>
    <source>
        <strain evidence="10">CGMCC 4.3568</strain>
    </source>
</reference>
<dbReference type="GO" id="GO:0006508">
    <property type="term" value="P:proteolysis"/>
    <property type="evidence" value="ECO:0007669"/>
    <property type="project" value="UniProtKB-KW"/>
</dbReference>
<dbReference type="InterPro" id="IPR022398">
    <property type="entry name" value="Peptidase_S8_His-AS"/>
</dbReference>
<dbReference type="Gene3D" id="3.40.50.200">
    <property type="entry name" value="Peptidase S8/S53 domain"/>
    <property type="match status" value="1"/>
</dbReference>
<gene>
    <name evidence="9" type="ORF">SAMN05216266_10224</name>
</gene>
<dbReference type="GO" id="GO:0004252">
    <property type="term" value="F:serine-type endopeptidase activity"/>
    <property type="evidence" value="ECO:0007669"/>
    <property type="project" value="UniProtKB-UniRule"/>
</dbReference>
<feature type="active site" description="Charge relay system" evidence="5">
    <location>
        <position position="163"/>
    </location>
</feature>
<dbReference type="InterPro" id="IPR036852">
    <property type="entry name" value="Peptidase_S8/S53_dom_sf"/>
</dbReference>
<dbReference type="PANTHER" id="PTHR43806">
    <property type="entry name" value="PEPTIDASE S8"/>
    <property type="match status" value="1"/>
</dbReference>
<evidence type="ECO:0000313" key="9">
    <source>
        <dbReference type="EMBL" id="SFA88939.1"/>
    </source>
</evidence>
<evidence type="ECO:0000256" key="4">
    <source>
        <dbReference type="ARBA" id="ARBA00022825"/>
    </source>
</evidence>